<dbReference type="EMBL" id="JAINUG010000209">
    <property type="protein sequence ID" value="KAJ8387606.1"/>
    <property type="molecule type" value="Genomic_DNA"/>
</dbReference>
<comment type="caution">
    <text evidence="2">The sequence shown here is derived from an EMBL/GenBank/DDBJ whole genome shotgun (WGS) entry which is preliminary data.</text>
</comment>
<reference evidence="2" key="1">
    <citation type="journal article" date="2023" name="Science">
        <title>Genome structures resolve the early diversification of teleost fishes.</title>
        <authorList>
            <person name="Parey E."/>
            <person name="Louis A."/>
            <person name="Montfort J."/>
            <person name="Bouchez O."/>
            <person name="Roques C."/>
            <person name="Iampietro C."/>
            <person name="Lluch J."/>
            <person name="Castinel A."/>
            <person name="Donnadieu C."/>
            <person name="Desvignes T."/>
            <person name="Floi Bucao C."/>
            <person name="Jouanno E."/>
            <person name="Wen M."/>
            <person name="Mejri S."/>
            <person name="Dirks R."/>
            <person name="Jansen H."/>
            <person name="Henkel C."/>
            <person name="Chen W.J."/>
            <person name="Zahm M."/>
            <person name="Cabau C."/>
            <person name="Klopp C."/>
            <person name="Thompson A.W."/>
            <person name="Robinson-Rechavi M."/>
            <person name="Braasch I."/>
            <person name="Lecointre G."/>
            <person name="Bobe J."/>
            <person name="Postlethwait J.H."/>
            <person name="Berthelot C."/>
            <person name="Roest Crollius H."/>
            <person name="Guiguen Y."/>
        </authorList>
    </citation>
    <scope>NUCLEOTIDE SEQUENCE</scope>
    <source>
        <strain evidence="2">NC1722</strain>
    </source>
</reference>
<dbReference type="AlphaFoldDB" id="A0AAD7RRF4"/>
<accession>A0AAD7RRF4</accession>
<gene>
    <name evidence="2" type="ORF">AAFF_G00153020</name>
</gene>
<organism evidence="2 3">
    <name type="scientific">Aldrovandia affinis</name>
    <dbReference type="NCBI Taxonomy" id="143900"/>
    <lineage>
        <taxon>Eukaryota</taxon>
        <taxon>Metazoa</taxon>
        <taxon>Chordata</taxon>
        <taxon>Craniata</taxon>
        <taxon>Vertebrata</taxon>
        <taxon>Euteleostomi</taxon>
        <taxon>Actinopterygii</taxon>
        <taxon>Neopterygii</taxon>
        <taxon>Teleostei</taxon>
        <taxon>Notacanthiformes</taxon>
        <taxon>Halosauridae</taxon>
        <taxon>Aldrovandia</taxon>
    </lineage>
</organism>
<evidence type="ECO:0000313" key="2">
    <source>
        <dbReference type="EMBL" id="KAJ8387606.1"/>
    </source>
</evidence>
<keyword evidence="3" id="KW-1185">Reference proteome</keyword>
<feature type="region of interest" description="Disordered" evidence="1">
    <location>
        <begin position="1"/>
        <end position="91"/>
    </location>
</feature>
<feature type="compositionally biased region" description="Low complexity" evidence="1">
    <location>
        <begin position="69"/>
        <end position="83"/>
    </location>
</feature>
<sequence>MLKLTSFFKTSTDDYLTATDAGSDINDEPCPDTDDDTDANPSPATPTQSTRPPSPETILPSPGRDGTATTSTLLVSSPPSLEPGSRDTDNISTVSAADKTTLLAGAGATVGRKDATGSRIH</sequence>
<name>A0AAD7RRF4_9TELE</name>
<proteinExistence type="predicted"/>
<evidence type="ECO:0000256" key="1">
    <source>
        <dbReference type="SAM" id="MobiDB-lite"/>
    </source>
</evidence>
<protein>
    <submittedName>
        <fullName evidence="2">Uncharacterized protein</fullName>
    </submittedName>
</protein>
<feature type="compositionally biased region" description="Acidic residues" evidence="1">
    <location>
        <begin position="25"/>
        <end position="38"/>
    </location>
</feature>
<dbReference type="Proteomes" id="UP001221898">
    <property type="component" value="Unassembled WGS sequence"/>
</dbReference>
<evidence type="ECO:0000313" key="3">
    <source>
        <dbReference type="Proteomes" id="UP001221898"/>
    </source>
</evidence>